<name>C7NV55_HALUD</name>
<keyword evidence="2 6" id="KW-0819">tRNA processing</keyword>
<evidence type="ECO:0000313" key="8">
    <source>
        <dbReference type="Proteomes" id="UP000002071"/>
    </source>
</evidence>
<comment type="catalytic activity">
    <reaction evidence="6">
        <text>Endonucleolytic cleavage of RNA, removing 5'-extranucleotides from tRNA precursor.</text>
        <dbReference type="EC" id="3.1.26.5"/>
    </reaction>
</comment>
<dbReference type="InterPro" id="IPR036980">
    <property type="entry name" value="RNase_P/MRP_Rpp29_sf"/>
</dbReference>
<comment type="subcellular location">
    <subcellularLocation>
        <location evidence="6">Cytoplasm</location>
    </subcellularLocation>
</comment>
<protein>
    <recommendedName>
        <fullName evidence="6">Ribonuclease P protein component 1</fullName>
        <shortName evidence="6">RNase P component 1</shortName>
        <ecNumber evidence="6">3.1.26.5</ecNumber>
    </recommendedName>
    <alternativeName>
        <fullName evidence="6">Rpp29</fullName>
    </alternativeName>
</protein>
<dbReference type="STRING" id="519442.Huta_2300"/>
<dbReference type="KEGG" id="hut:Huta_2300"/>
<evidence type="ECO:0000313" key="7">
    <source>
        <dbReference type="EMBL" id="ACV12467.1"/>
    </source>
</evidence>
<dbReference type="Pfam" id="PF01868">
    <property type="entry name" value="RNase_P-MRP_p29"/>
    <property type="match status" value="1"/>
</dbReference>
<accession>C7NV55</accession>
<comment type="subunit">
    <text evidence="6">Consists of a catalytic RNA component and at least 4-5 protein subunits.</text>
</comment>
<dbReference type="GeneID" id="8384598"/>
<dbReference type="HOGENOM" id="CLU_107020_0_0_2"/>
<sequence>MPLTPDTLARHELIGLPARVSAATNADLVGIDGTVVNETAKTLSIERGGRTWQVPKATATVEFTLSSDDPAATDGELVVTVDGNRLVAPPARRTERRGDSTWR</sequence>
<dbReference type="eggNOG" id="arCOG00784">
    <property type="taxonomic scope" value="Archaea"/>
</dbReference>
<evidence type="ECO:0000256" key="6">
    <source>
        <dbReference type="HAMAP-Rule" id="MF_00754"/>
    </source>
</evidence>
<comment type="function">
    <text evidence="6">Part of ribonuclease P, a protein complex that generates mature tRNA molecules by cleaving their 5'-ends.</text>
</comment>
<evidence type="ECO:0000256" key="5">
    <source>
        <dbReference type="ARBA" id="ARBA00022801"/>
    </source>
</evidence>
<keyword evidence="8" id="KW-1185">Reference proteome</keyword>
<dbReference type="GO" id="GO:0001682">
    <property type="term" value="P:tRNA 5'-leader removal"/>
    <property type="evidence" value="ECO:0007669"/>
    <property type="project" value="UniProtKB-UniRule"/>
</dbReference>
<keyword evidence="3 6" id="KW-0540">Nuclease</keyword>
<dbReference type="InterPro" id="IPR023534">
    <property type="entry name" value="Rof/RNase_P-like"/>
</dbReference>
<evidence type="ECO:0000256" key="2">
    <source>
        <dbReference type="ARBA" id="ARBA00022694"/>
    </source>
</evidence>
<evidence type="ECO:0000256" key="1">
    <source>
        <dbReference type="ARBA" id="ARBA00022490"/>
    </source>
</evidence>
<dbReference type="GO" id="GO:0003723">
    <property type="term" value="F:RNA binding"/>
    <property type="evidence" value="ECO:0007669"/>
    <property type="project" value="InterPro"/>
</dbReference>
<dbReference type="AlphaFoldDB" id="C7NV55"/>
<dbReference type="EMBL" id="CP001687">
    <property type="protein sequence ID" value="ACV12467.1"/>
    <property type="molecule type" value="Genomic_DNA"/>
</dbReference>
<keyword evidence="5 6" id="KW-0378">Hydrolase</keyword>
<keyword evidence="1 6" id="KW-0963">Cytoplasm</keyword>
<dbReference type="EC" id="3.1.26.5" evidence="6"/>
<dbReference type="InterPro" id="IPR002730">
    <property type="entry name" value="Rpp29/RNP1"/>
</dbReference>
<dbReference type="GO" id="GO:0030677">
    <property type="term" value="C:ribonuclease P complex"/>
    <property type="evidence" value="ECO:0007669"/>
    <property type="project" value="UniProtKB-UniRule"/>
</dbReference>
<dbReference type="SMART" id="SM00538">
    <property type="entry name" value="POP4"/>
    <property type="match status" value="1"/>
</dbReference>
<evidence type="ECO:0000256" key="4">
    <source>
        <dbReference type="ARBA" id="ARBA00022759"/>
    </source>
</evidence>
<dbReference type="RefSeq" id="WP_015790035.1">
    <property type="nucleotide sequence ID" value="NC_013158.1"/>
</dbReference>
<reference evidence="7 8" key="1">
    <citation type="journal article" date="2009" name="Stand. Genomic Sci.">
        <title>Complete genome sequence of Halorhabdus utahensis type strain (AX-2).</title>
        <authorList>
            <person name="Anderson I."/>
            <person name="Tindall B.J."/>
            <person name="Pomrenke H."/>
            <person name="Goker M."/>
            <person name="Lapidus A."/>
            <person name="Nolan M."/>
            <person name="Copeland A."/>
            <person name="Glavina Del Rio T."/>
            <person name="Chen F."/>
            <person name="Tice H."/>
            <person name="Cheng J.F."/>
            <person name="Lucas S."/>
            <person name="Chertkov O."/>
            <person name="Bruce D."/>
            <person name="Brettin T."/>
            <person name="Detter J.C."/>
            <person name="Han C."/>
            <person name="Goodwin L."/>
            <person name="Land M."/>
            <person name="Hauser L."/>
            <person name="Chang Y.J."/>
            <person name="Jeffries C.D."/>
            <person name="Pitluck S."/>
            <person name="Pati A."/>
            <person name="Mavromatis K."/>
            <person name="Ivanova N."/>
            <person name="Ovchinnikova G."/>
            <person name="Chen A."/>
            <person name="Palaniappan K."/>
            <person name="Chain P."/>
            <person name="Rohde M."/>
            <person name="Bristow J."/>
            <person name="Eisen J.A."/>
            <person name="Markowitz V."/>
            <person name="Hugenholtz P."/>
            <person name="Kyrpides N.C."/>
            <person name="Klenk H.P."/>
        </authorList>
    </citation>
    <scope>NUCLEOTIDE SEQUENCE [LARGE SCALE GENOMIC DNA]</scope>
    <source>
        <strain evidence="8">DSM 12940 / JCM 11049 / AX-2</strain>
    </source>
</reference>
<dbReference type="GO" id="GO:0004526">
    <property type="term" value="F:ribonuclease P activity"/>
    <property type="evidence" value="ECO:0007669"/>
    <property type="project" value="UniProtKB-UniRule"/>
</dbReference>
<evidence type="ECO:0000256" key="3">
    <source>
        <dbReference type="ARBA" id="ARBA00022722"/>
    </source>
</evidence>
<dbReference type="HAMAP" id="MF_00754">
    <property type="entry name" value="RNase_P_1"/>
    <property type="match status" value="1"/>
</dbReference>
<organism evidence="7 8">
    <name type="scientific">Halorhabdus utahensis (strain DSM 12940 / JCM 11049 / AX-2)</name>
    <dbReference type="NCBI Taxonomy" id="519442"/>
    <lineage>
        <taxon>Archaea</taxon>
        <taxon>Methanobacteriati</taxon>
        <taxon>Methanobacteriota</taxon>
        <taxon>Stenosarchaea group</taxon>
        <taxon>Halobacteria</taxon>
        <taxon>Halobacteriales</taxon>
        <taxon>Haloarculaceae</taxon>
        <taxon>Halorhabdus</taxon>
    </lineage>
</organism>
<dbReference type="SUPFAM" id="SSF101744">
    <property type="entry name" value="Rof/RNase P subunit-like"/>
    <property type="match status" value="1"/>
</dbReference>
<dbReference type="GO" id="GO:0005737">
    <property type="term" value="C:cytoplasm"/>
    <property type="evidence" value="ECO:0007669"/>
    <property type="project" value="UniProtKB-SubCell"/>
</dbReference>
<gene>
    <name evidence="6" type="primary">rnp1</name>
    <name evidence="7" type="ordered locus">Huta_2300</name>
</gene>
<dbReference type="NCBIfam" id="NF003020">
    <property type="entry name" value="PRK03879.2-1"/>
    <property type="match status" value="1"/>
</dbReference>
<dbReference type="Gene3D" id="2.30.30.210">
    <property type="entry name" value="Ribonuclease P/MRP, subunit p29"/>
    <property type="match status" value="1"/>
</dbReference>
<proteinExistence type="inferred from homology"/>
<keyword evidence="4 6" id="KW-0255">Endonuclease</keyword>
<dbReference type="OrthoDB" id="39019at2157"/>
<dbReference type="InterPro" id="IPR023538">
    <property type="entry name" value="RNP1"/>
</dbReference>
<comment type="similarity">
    <text evidence="6">Belongs to the eukaryotic/archaeal RNase P protein component 1 family.</text>
</comment>
<dbReference type="Proteomes" id="UP000002071">
    <property type="component" value="Chromosome"/>
</dbReference>